<feature type="region of interest" description="Disordered" evidence="1">
    <location>
        <begin position="332"/>
        <end position="404"/>
    </location>
</feature>
<sequence length="499" mass="54692">MTKTKTATVKEPPQRLDIADLGIDKEDDDYADGVACVKEYWKSAHDMTEEDRQKFCTLMRTRGNWKHVASSRKQPSGHRIYKNATGKTIPGLLVIRALYKYVPAEFTQRIRESALRIPNKDRTRDYLAAYPDTVLPRPWSYDTDEAKTYQATWPALRTIPSRYRKKSTRTTGQQAPQTGQTLQTTAQPQQVAPQTAPALLTTAQPQQVAPQTAQAVQTTRQAQQVVPPSVPALHATVQPQQVAPQTAPALLTTAQPQQVAPQTAQAVQTTRQAQPAVPQTVIQEQPALQAARNALIMPGVALPLSPQSDIHDNTTTAPARDIFADLLGMGRLQSDSPTESLPSPPSRPPPSPFAPPELAQTTLPSGFTTANTQGQRRTYEEAFGNDIRENDAGRGRNAFTQPYANATTPLSNTAATMATPYAPAANQLPLSAAPVSTPEMLRDGMVFRPLSVLHQQQPPTPLDGTYNALVQRDAEQRAWLSALTTDVQQLAWILSRRTQ</sequence>
<reference evidence="2" key="1">
    <citation type="submission" date="2022-09" db="EMBL/GenBank/DDBJ databases">
        <title>Chromosome-level assembly of Trichoderma breve T069, a fungus used in development of biopesticide product.</title>
        <authorList>
            <person name="Lin R."/>
            <person name="Liu T."/>
        </authorList>
    </citation>
    <scope>NUCLEOTIDE SEQUENCE</scope>
    <source>
        <strain evidence="2">T069</strain>
    </source>
</reference>
<protein>
    <submittedName>
        <fullName evidence="2">Uncharacterized protein</fullName>
    </submittedName>
</protein>
<evidence type="ECO:0000313" key="2">
    <source>
        <dbReference type="EMBL" id="KAJ4861707.1"/>
    </source>
</evidence>
<feature type="compositionally biased region" description="Low complexity" evidence="1">
    <location>
        <begin position="170"/>
        <end position="193"/>
    </location>
</feature>
<accession>A0A9W9BFV3</accession>
<feature type="compositionally biased region" description="Polar residues" evidence="1">
    <location>
        <begin position="359"/>
        <end position="376"/>
    </location>
</feature>
<gene>
    <name evidence="2" type="ORF">T069G_02661</name>
</gene>
<evidence type="ECO:0000256" key="1">
    <source>
        <dbReference type="SAM" id="MobiDB-lite"/>
    </source>
</evidence>
<dbReference type="Proteomes" id="UP001140511">
    <property type="component" value="Unassembled WGS sequence"/>
</dbReference>
<comment type="caution">
    <text evidence="2">The sequence shown here is derived from an EMBL/GenBank/DDBJ whole genome shotgun (WGS) entry which is preliminary data.</text>
</comment>
<proteinExistence type="predicted"/>
<feature type="compositionally biased region" description="Pro residues" evidence="1">
    <location>
        <begin position="342"/>
        <end position="355"/>
    </location>
</feature>
<feature type="region of interest" description="Disordered" evidence="1">
    <location>
        <begin position="162"/>
        <end position="193"/>
    </location>
</feature>
<dbReference type="GeneID" id="80864559"/>
<organism evidence="2 3">
    <name type="scientific">Trichoderma breve</name>
    <dbReference type="NCBI Taxonomy" id="2034170"/>
    <lineage>
        <taxon>Eukaryota</taxon>
        <taxon>Fungi</taxon>
        <taxon>Dikarya</taxon>
        <taxon>Ascomycota</taxon>
        <taxon>Pezizomycotina</taxon>
        <taxon>Sordariomycetes</taxon>
        <taxon>Hypocreomycetidae</taxon>
        <taxon>Hypocreales</taxon>
        <taxon>Hypocreaceae</taxon>
        <taxon>Trichoderma</taxon>
    </lineage>
</organism>
<dbReference type="RefSeq" id="XP_056030763.1">
    <property type="nucleotide sequence ID" value="XM_056169871.1"/>
</dbReference>
<dbReference type="EMBL" id="JAOPEN010000002">
    <property type="protein sequence ID" value="KAJ4861707.1"/>
    <property type="molecule type" value="Genomic_DNA"/>
</dbReference>
<keyword evidence="3" id="KW-1185">Reference proteome</keyword>
<dbReference type="AlphaFoldDB" id="A0A9W9BFV3"/>
<evidence type="ECO:0000313" key="3">
    <source>
        <dbReference type="Proteomes" id="UP001140511"/>
    </source>
</evidence>
<name>A0A9W9BFV3_9HYPO</name>